<comment type="caution">
    <text evidence="1">The sequence shown here is derived from an EMBL/GenBank/DDBJ whole genome shotgun (WGS) entry which is preliminary data.</text>
</comment>
<dbReference type="OrthoDB" id="3779069at2"/>
<gene>
    <name evidence="1" type="ORF">FB458_1114</name>
</gene>
<dbReference type="Proteomes" id="UP000317893">
    <property type="component" value="Unassembled WGS sequence"/>
</dbReference>
<dbReference type="AlphaFoldDB" id="A0A542DY74"/>
<name>A0A542DY74_9MICO</name>
<protein>
    <submittedName>
        <fullName evidence="1">Uncharacterized protein</fullName>
    </submittedName>
</protein>
<keyword evidence="2" id="KW-1185">Reference proteome</keyword>
<sequence length="137" mass="14928">MGPHRLPHRNVATALVAPGLLPDLELQLATHDLWLWPVATAPGVVDGERRAVQVRRRLVVAARGAWDCAWGWVPVWVGFGGTWDDGREPLPWAAHAALWSVMAGHADGVRYRKRLGGVPRALLSVTQVDSPAGRVVE</sequence>
<dbReference type="EMBL" id="VFMN01000001">
    <property type="protein sequence ID" value="TQJ08035.1"/>
    <property type="molecule type" value="Genomic_DNA"/>
</dbReference>
<accession>A0A542DY74</accession>
<reference evidence="1 2" key="1">
    <citation type="submission" date="2019-06" db="EMBL/GenBank/DDBJ databases">
        <title>Sequencing the genomes of 1000 actinobacteria strains.</title>
        <authorList>
            <person name="Klenk H.-P."/>
        </authorList>
    </citation>
    <scope>NUCLEOTIDE SEQUENCE [LARGE SCALE GENOMIC DNA]</scope>
    <source>
        <strain evidence="1 2">DSM 18607</strain>
    </source>
</reference>
<evidence type="ECO:0000313" key="1">
    <source>
        <dbReference type="EMBL" id="TQJ08035.1"/>
    </source>
</evidence>
<dbReference type="RefSeq" id="WP_141847459.1">
    <property type="nucleotide sequence ID" value="NZ_BAAAPR010000002.1"/>
</dbReference>
<organism evidence="1 2">
    <name type="scientific">Lapillicoccus jejuensis</name>
    <dbReference type="NCBI Taxonomy" id="402171"/>
    <lineage>
        <taxon>Bacteria</taxon>
        <taxon>Bacillati</taxon>
        <taxon>Actinomycetota</taxon>
        <taxon>Actinomycetes</taxon>
        <taxon>Micrococcales</taxon>
        <taxon>Intrasporangiaceae</taxon>
        <taxon>Lapillicoccus</taxon>
    </lineage>
</organism>
<evidence type="ECO:0000313" key="2">
    <source>
        <dbReference type="Proteomes" id="UP000317893"/>
    </source>
</evidence>
<proteinExistence type="predicted"/>